<evidence type="ECO:0000313" key="5">
    <source>
        <dbReference type="Proteomes" id="UP000029224"/>
    </source>
</evidence>
<dbReference type="Gene3D" id="1.50.10.10">
    <property type="match status" value="1"/>
</dbReference>
<dbReference type="PANTHER" id="PTHR37469">
    <property type="entry name" value="CELLOBIONIC ACID PHOSPHORYLASE-RELATED"/>
    <property type="match status" value="1"/>
</dbReference>
<reference evidence="4 5" key="2">
    <citation type="submission" date="2014-09" db="EMBL/GenBank/DDBJ databases">
        <authorList>
            <consortium name="NBRP consortium"/>
            <person name="Sawabe T."/>
            <person name="Meirelles P."/>
            <person name="Nakanishi M."/>
            <person name="Sayaka M."/>
            <person name="Hattori M."/>
            <person name="Ohkuma M."/>
        </authorList>
    </citation>
    <scope>NUCLEOTIDE SEQUENCE [LARGE SCALE GENOMIC DNA]</scope>
    <source>
        <strain evidence="4 5">JCM 19240</strain>
    </source>
</reference>
<dbReference type="InterPro" id="IPR008928">
    <property type="entry name" value="6-hairpin_glycosidase_sf"/>
</dbReference>
<keyword evidence="5" id="KW-1185">Reference proteome</keyword>
<evidence type="ECO:0000256" key="2">
    <source>
        <dbReference type="ARBA" id="ARBA00022679"/>
    </source>
</evidence>
<dbReference type="InterPro" id="IPR033432">
    <property type="entry name" value="GH94_catalytic"/>
</dbReference>
<name>A0A090T2E3_9VIBR</name>
<dbReference type="Pfam" id="PF17167">
    <property type="entry name" value="Glyco_hydro_94"/>
    <property type="match status" value="1"/>
</dbReference>
<proteinExistence type="predicted"/>
<dbReference type="EMBL" id="BBMT01000004">
    <property type="protein sequence ID" value="GAL34121.1"/>
    <property type="molecule type" value="Genomic_DNA"/>
</dbReference>
<gene>
    <name evidence="4" type="ORF">JCM19240_1029</name>
</gene>
<feature type="domain" description="Glycosyl hydrolase 94 catalytic" evidence="3">
    <location>
        <begin position="2"/>
        <end position="132"/>
    </location>
</feature>
<dbReference type="SUPFAM" id="SSF48208">
    <property type="entry name" value="Six-hairpin glycosidases"/>
    <property type="match status" value="1"/>
</dbReference>
<dbReference type="Proteomes" id="UP000029224">
    <property type="component" value="Unassembled WGS sequence"/>
</dbReference>
<dbReference type="InterPro" id="IPR052047">
    <property type="entry name" value="GH94_Enzymes"/>
</dbReference>
<protein>
    <submittedName>
        <fullName evidence="4">Cyclic beta-1,2-glucan synthase</fullName>
    </submittedName>
</protein>
<keyword evidence="2" id="KW-0808">Transferase</keyword>
<dbReference type="InterPro" id="IPR012341">
    <property type="entry name" value="6hp_glycosidase-like_sf"/>
</dbReference>
<dbReference type="PANTHER" id="PTHR37469:SF2">
    <property type="entry name" value="CELLOBIONIC ACID PHOSPHORYLASE"/>
    <property type="match status" value="1"/>
</dbReference>
<dbReference type="Gene3D" id="2.60.420.10">
    <property type="entry name" value="Maltose phosphorylase, domain 3"/>
    <property type="match status" value="1"/>
</dbReference>
<comment type="caution">
    <text evidence="4">The sequence shown here is derived from an EMBL/GenBank/DDBJ whole genome shotgun (WGS) entry which is preliminary data.</text>
</comment>
<evidence type="ECO:0000256" key="1">
    <source>
        <dbReference type="ARBA" id="ARBA00022676"/>
    </source>
</evidence>
<reference evidence="4 5" key="1">
    <citation type="submission" date="2014-09" db="EMBL/GenBank/DDBJ databases">
        <title>Vibrio maritimus JCM 19240. (C210) whole genome shotgun sequence.</title>
        <authorList>
            <person name="Sawabe T."/>
            <person name="Meirelles P."/>
            <person name="Nakanishi M."/>
            <person name="Sayaka M."/>
            <person name="Hattori M."/>
            <person name="Ohkuma M."/>
        </authorList>
    </citation>
    <scope>NUCLEOTIDE SEQUENCE [LARGE SCALE GENOMIC DNA]</scope>
    <source>
        <strain evidence="4 5">JCM 19240</strain>
    </source>
</reference>
<dbReference type="GO" id="GO:0005975">
    <property type="term" value="P:carbohydrate metabolic process"/>
    <property type="evidence" value="ECO:0007669"/>
    <property type="project" value="InterPro"/>
</dbReference>
<evidence type="ECO:0000313" key="4">
    <source>
        <dbReference type="EMBL" id="GAL34121.1"/>
    </source>
</evidence>
<evidence type="ECO:0000259" key="3">
    <source>
        <dbReference type="Pfam" id="PF17167"/>
    </source>
</evidence>
<dbReference type="GO" id="GO:0016757">
    <property type="term" value="F:glycosyltransferase activity"/>
    <property type="evidence" value="ECO:0007669"/>
    <property type="project" value="UniProtKB-KW"/>
</dbReference>
<sequence length="210" mass="23537">MLKAVDEQLDTPYGVMLCAPAFTAMREDVGRVTQKWPGSGENGSVYNHAAAFYAASMYHINQSDRAFGTLRKMLADPECESFAQRGQLPLYIPNYYRGAYYQYPDTAGRSSNLFNTGTGAWFYRLVIENLFGLKGCKEGLMISPQLPSDWQQASVKREFRGAIFDVQYQLVSDKNRACIEVDGVVLSSNLIEDIVVGKHYSVVVNYHNGE</sequence>
<dbReference type="AlphaFoldDB" id="A0A090T2E3"/>
<organism evidence="4 5">
    <name type="scientific">Vibrio maritimus</name>
    <dbReference type="NCBI Taxonomy" id="990268"/>
    <lineage>
        <taxon>Bacteria</taxon>
        <taxon>Pseudomonadati</taxon>
        <taxon>Pseudomonadota</taxon>
        <taxon>Gammaproteobacteria</taxon>
        <taxon>Vibrionales</taxon>
        <taxon>Vibrionaceae</taxon>
        <taxon>Vibrio</taxon>
    </lineage>
</organism>
<accession>A0A090T2E3</accession>
<keyword evidence="1" id="KW-0328">Glycosyltransferase</keyword>